<comment type="caution">
    <text evidence="3">The sequence shown here is derived from an EMBL/GenBank/DDBJ whole genome shotgun (WGS) entry which is preliminary data.</text>
</comment>
<evidence type="ECO:0000313" key="4">
    <source>
        <dbReference type="Proteomes" id="UP001163846"/>
    </source>
</evidence>
<feature type="region of interest" description="Disordered" evidence="1">
    <location>
        <begin position="455"/>
        <end position="484"/>
    </location>
</feature>
<dbReference type="Proteomes" id="UP001163846">
    <property type="component" value="Unassembled WGS sequence"/>
</dbReference>
<feature type="domain" description="DUF4246" evidence="2">
    <location>
        <begin position="139"/>
        <end position="562"/>
    </location>
</feature>
<feature type="region of interest" description="Disordered" evidence="1">
    <location>
        <begin position="1"/>
        <end position="25"/>
    </location>
</feature>
<dbReference type="Pfam" id="PF14033">
    <property type="entry name" value="DUF4246"/>
    <property type="match status" value="1"/>
</dbReference>
<feature type="compositionally biased region" description="Basic and acidic residues" evidence="1">
    <location>
        <begin position="475"/>
        <end position="484"/>
    </location>
</feature>
<dbReference type="PANTHER" id="PTHR33119">
    <property type="entry name" value="IFI3P"/>
    <property type="match status" value="1"/>
</dbReference>
<proteinExistence type="predicted"/>
<sequence>MSQTPQTTTSSRKPSASSKNALKKPTNEELSQFYIAVQDKKDWERKVWDDELVLKWAIEAELLPSGSTVLQGEAMEVIQELRRRSQITKIDQDIILDTGYDISKHRRPVSDIDADFENALKYARGSKYALHEPELREKELGIFVSDDLVPDSVHQELVRELDALAETEPKDFHPHSFGKVQDLIHPSLYPYFAGITFVPPEVKLPALGDVDGQFLTKISNLRDQEMSSAFAWIPSIFKVSPDGTDVEIQSYISGIGTRDQYPSLFRVLEKMFLLALPHFEKTVKMSDVYHPRLSPSVRRWMERQEFASTNEYELTREMWSDFLAGRASKWDAQKREEKDAKEKVLEDIRQEKLQKESFYQLGDEFVASEAYKGQELKVIVKAANYTLTPGREYEGTWHMEGMPHERIVASVIYYYETDDAIEDRGLSFRKFRDSTEDFPNVEESDYRHEDFLVNFTKPTDDNDEDEELQEEEEDYEKHYPSDWETEVDSKGNKYPVFTTAIPSFINLGTVPTTNFEPQTGKTTGRMISFPNWLQHKVELVKNKASIGNDVATRKILCFFLVDDSVKNEVWVSRPGFVIKGLRGMNVLTTSEVPNQMRKANEPTIRALLPTISVKLTGKEMPPELVDIIWKHAFAETFSREEAEKHRLELMKDRKIKLQSRHGFDTTYSLCEH</sequence>
<reference evidence="3" key="1">
    <citation type="submission" date="2022-08" db="EMBL/GenBank/DDBJ databases">
        <authorList>
            <consortium name="DOE Joint Genome Institute"/>
            <person name="Min B."/>
            <person name="Riley R."/>
            <person name="Sierra-Patev S."/>
            <person name="Naranjo-Ortiz M."/>
            <person name="Looney B."/>
            <person name="Konkel Z."/>
            <person name="Slot J.C."/>
            <person name="Sakamoto Y."/>
            <person name="Steenwyk J.L."/>
            <person name="Rokas A."/>
            <person name="Carro J."/>
            <person name="Camarero S."/>
            <person name="Ferreira P."/>
            <person name="Molpeceres G."/>
            <person name="Ruiz-Duenas F.J."/>
            <person name="Serrano A."/>
            <person name="Henrissat B."/>
            <person name="Drula E."/>
            <person name="Hughes K.W."/>
            <person name="Mata J.L."/>
            <person name="Ishikawa N.K."/>
            <person name="Vargas-Isla R."/>
            <person name="Ushijima S."/>
            <person name="Smith C.A."/>
            <person name="Ahrendt S."/>
            <person name="Andreopoulos W."/>
            <person name="He G."/>
            <person name="Labutti K."/>
            <person name="Lipzen A."/>
            <person name="Ng V."/>
            <person name="Sandor L."/>
            <person name="Barry K."/>
            <person name="Martinez A.T."/>
            <person name="Xiao Y."/>
            <person name="Gibbons J.G."/>
            <person name="Terashima K."/>
            <person name="Hibbett D.S."/>
            <person name="Grigoriev I.V."/>
        </authorList>
    </citation>
    <scope>NUCLEOTIDE SEQUENCE</scope>
    <source>
        <strain evidence="3">TFB9207</strain>
    </source>
</reference>
<dbReference type="PANTHER" id="PTHR33119:SF1">
    <property type="entry name" value="FE2OG DIOXYGENASE DOMAIN-CONTAINING PROTEIN"/>
    <property type="match status" value="1"/>
</dbReference>
<feature type="compositionally biased region" description="Polar residues" evidence="1">
    <location>
        <begin position="1"/>
        <end position="20"/>
    </location>
</feature>
<gene>
    <name evidence="3" type="ORF">F5878DRAFT_626457</name>
</gene>
<dbReference type="InterPro" id="IPR025340">
    <property type="entry name" value="DUF4246"/>
</dbReference>
<feature type="compositionally biased region" description="Acidic residues" evidence="1">
    <location>
        <begin position="461"/>
        <end position="474"/>
    </location>
</feature>
<evidence type="ECO:0000313" key="3">
    <source>
        <dbReference type="EMBL" id="KAJ3835978.1"/>
    </source>
</evidence>
<keyword evidence="4" id="KW-1185">Reference proteome</keyword>
<dbReference type="AlphaFoldDB" id="A0AA38P4L3"/>
<evidence type="ECO:0000259" key="2">
    <source>
        <dbReference type="Pfam" id="PF14033"/>
    </source>
</evidence>
<dbReference type="InterPro" id="IPR049192">
    <property type="entry name" value="DUF4246_C"/>
</dbReference>
<dbReference type="EMBL" id="MU806360">
    <property type="protein sequence ID" value="KAJ3835978.1"/>
    <property type="molecule type" value="Genomic_DNA"/>
</dbReference>
<organism evidence="3 4">
    <name type="scientific">Lentinula raphanica</name>
    <dbReference type="NCBI Taxonomy" id="153919"/>
    <lineage>
        <taxon>Eukaryota</taxon>
        <taxon>Fungi</taxon>
        <taxon>Dikarya</taxon>
        <taxon>Basidiomycota</taxon>
        <taxon>Agaricomycotina</taxon>
        <taxon>Agaricomycetes</taxon>
        <taxon>Agaricomycetidae</taxon>
        <taxon>Agaricales</taxon>
        <taxon>Marasmiineae</taxon>
        <taxon>Omphalotaceae</taxon>
        <taxon>Lentinula</taxon>
    </lineage>
</organism>
<name>A0AA38P4L3_9AGAR</name>
<accession>A0AA38P4L3</accession>
<protein>
    <recommendedName>
        <fullName evidence="2">DUF4246 domain-containing protein</fullName>
    </recommendedName>
</protein>
<evidence type="ECO:0000256" key="1">
    <source>
        <dbReference type="SAM" id="MobiDB-lite"/>
    </source>
</evidence>